<dbReference type="PRINTS" id="PR01759">
    <property type="entry name" value="CAPSULEPROTC"/>
</dbReference>
<reference evidence="2 3" key="1">
    <citation type="submission" date="2012-09" db="EMBL/GenBank/DDBJ databases">
        <title>The Genome Sequence of Alloiococcus otitis ATCC 51267.</title>
        <authorList>
            <consortium name="The Broad Institute Genome Sequencing Platform"/>
            <person name="Earl A."/>
            <person name="Ward D."/>
            <person name="Feldgarden M."/>
            <person name="Gevers D."/>
            <person name="Huys G."/>
            <person name="Walker B."/>
            <person name="Young S.K."/>
            <person name="Zeng Q."/>
            <person name="Gargeya S."/>
            <person name="Fitzgerald M."/>
            <person name="Haas B."/>
            <person name="Abouelleil A."/>
            <person name="Alvarado L."/>
            <person name="Arachchi H.M."/>
            <person name="Berlin A.M."/>
            <person name="Chapman S.B."/>
            <person name="Goldberg J."/>
            <person name="Griggs A."/>
            <person name="Gujja S."/>
            <person name="Hansen M."/>
            <person name="Howarth C."/>
            <person name="Imamovic A."/>
            <person name="Larimer J."/>
            <person name="McCowen C."/>
            <person name="Montmayeur A."/>
            <person name="Murphy C."/>
            <person name="Neiman D."/>
            <person name="Pearson M."/>
            <person name="Priest M."/>
            <person name="Roberts A."/>
            <person name="Saif S."/>
            <person name="Shea T."/>
            <person name="Sisk P."/>
            <person name="Sykes S."/>
            <person name="Wortman J."/>
            <person name="Nusbaum C."/>
            <person name="Birren B."/>
        </authorList>
    </citation>
    <scope>NUCLEOTIDE SEQUENCE [LARGE SCALE GENOMIC DNA]</scope>
    <source>
        <strain evidence="2 3">ATCC 51267</strain>
    </source>
</reference>
<feature type="transmembrane region" description="Helical" evidence="1">
    <location>
        <begin position="77"/>
        <end position="99"/>
    </location>
</feature>
<dbReference type="OrthoDB" id="48792at2"/>
<organism evidence="2 3">
    <name type="scientific">Alloiococcus otitis ATCC 51267</name>
    <dbReference type="NCBI Taxonomy" id="883081"/>
    <lineage>
        <taxon>Bacteria</taxon>
        <taxon>Bacillati</taxon>
        <taxon>Bacillota</taxon>
        <taxon>Bacilli</taxon>
        <taxon>Lactobacillales</taxon>
        <taxon>Carnobacteriaceae</taxon>
        <taxon>Alloiococcus</taxon>
    </lineage>
</organism>
<dbReference type="STRING" id="883081.HMPREF9698_00926"/>
<dbReference type="InterPro" id="IPR008338">
    <property type="entry name" value="Capsule_biosynth_CapC"/>
</dbReference>
<keyword evidence="1" id="KW-1133">Transmembrane helix</keyword>
<dbReference type="GO" id="GO:0016020">
    <property type="term" value="C:membrane"/>
    <property type="evidence" value="ECO:0007669"/>
    <property type="project" value="InterPro"/>
</dbReference>
<name>K9ECP3_9LACT</name>
<dbReference type="Pfam" id="PF14102">
    <property type="entry name" value="Caps_synth_CapC"/>
    <property type="match status" value="1"/>
</dbReference>
<dbReference type="HOGENOM" id="CLU_143404_1_0_9"/>
<feature type="transmembrane region" description="Helical" evidence="1">
    <location>
        <begin position="7"/>
        <end position="33"/>
    </location>
</feature>
<dbReference type="eggNOG" id="ENOG50301E5">
    <property type="taxonomic scope" value="Bacteria"/>
</dbReference>
<protein>
    <submittedName>
        <fullName evidence="2">Poly-gamma-glutamate biosynthesis protein PgsC</fullName>
    </submittedName>
</protein>
<evidence type="ECO:0000313" key="2">
    <source>
        <dbReference type="EMBL" id="EKU93631.1"/>
    </source>
</evidence>
<evidence type="ECO:0000313" key="3">
    <source>
        <dbReference type="Proteomes" id="UP000009875"/>
    </source>
</evidence>
<feature type="transmembrane region" description="Helical" evidence="1">
    <location>
        <begin position="45"/>
        <end position="65"/>
    </location>
</feature>
<dbReference type="Proteomes" id="UP000009875">
    <property type="component" value="Unassembled WGS sequence"/>
</dbReference>
<comment type="caution">
    <text evidence="2">The sequence shown here is derived from an EMBL/GenBank/DDBJ whole genome shotgun (WGS) entry which is preliminary data.</text>
</comment>
<gene>
    <name evidence="2" type="ORF">HMPREF9698_00926</name>
</gene>
<sequence>MALTDFYIALALGLTLSLLVESFFGIIAGGMIAPGYLALYIDEPLMLLQVYLISLLVYLIVNYGISKFVILYGKRYFVLNLLVALALKMLIELFLFPTLLPLDSVMFRGIGAVVPGLLANTYRRQSLPITLAASLGLTLIVGLVLYLISI</sequence>
<keyword evidence="1" id="KW-0812">Transmembrane</keyword>
<dbReference type="EMBL" id="AGXA01000018">
    <property type="protein sequence ID" value="EKU93631.1"/>
    <property type="molecule type" value="Genomic_DNA"/>
</dbReference>
<dbReference type="RefSeq" id="WP_003777853.1">
    <property type="nucleotide sequence ID" value="NZ_JH992958.1"/>
</dbReference>
<keyword evidence="3" id="KW-1185">Reference proteome</keyword>
<keyword evidence="1" id="KW-0472">Membrane</keyword>
<dbReference type="GO" id="GO:0045227">
    <property type="term" value="P:capsule polysaccharide biosynthetic process"/>
    <property type="evidence" value="ECO:0007669"/>
    <property type="project" value="InterPro"/>
</dbReference>
<feature type="transmembrane region" description="Helical" evidence="1">
    <location>
        <begin position="129"/>
        <end position="148"/>
    </location>
</feature>
<proteinExistence type="predicted"/>
<accession>K9ECP3</accession>
<dbReference type="AlphaFoldDB" id="K9ECP3"/>
<evidence type="ECO:0000256" key="1">
    <source>
        <dbReference type="SAM" id="Phobius"/>
    </source>
</evidence>
<dbReference type="NCBIfam" id="TIGR04011">
    <property type="entry name" value="poly_gGlu_PgsC"/>
    <property type="match status" value="1"/>
</dbReference>